<dbReference type="Pfam" id="PF00528">
    <property type="entry name" value="BPD_transp_1"/>
    <property type="match status" value="1"/>
</dbReference>
<dbReference type="PANTHER" id="PTHR30151">
    <property type="entry name" value="ALKANE SULFONATE ABC TRANSPORTER-RELATED, MEMBRANE SUBUNIT"/>
    <property type="match status" value="1"/>
</dbReference>
<evidence type="ECO:0000313" key="9">
    <source>
        <dbReference type="EMBL" id="THT99043.1"/>
    </source>
</evidence>
<dbReference type="AlphaFoldDB" id="A0A4S8EZA9"/>
<dbReference type="CDD" id="cd06261">
    <property type="entry name" value="TM_PBP2"/>
    <property type="match status" value="1"/>
</dbReference>
<dbReference type="OrthoDB" id="8138334at2"/>
<protein>
    <submittedName>
        <fullName evidence="9">ABC transporter permease</fullName>
    </submittedName>
</protein>
<evidence type="ECO:0000313" key="10">
    <source>
        <dbReference type="Proteomes" id="UP000308917"/>
    </source>
</evidence>
<dbReference type="PANTHER" id="PTHR30151:SF0">
    <property type="entry name" value="ABC TRANSPORTER PERMEASE PROTEIN MJ0413-RELATED"/>
    <property type="match status" value="1"/>
</dbReference>
<feature type="transmembrane region" description="Helical" evidence="7">
    <location>
        <begin position="79"/>
        <end position="98"/>
    </location>
</feature>
<evidence type="ECO:0000256" key="4">
    <source>
        <dbReference type="ARBA" id="ARBA00022692"/>
    </source>
</evidence>
<keyword evidence="5 7" id="KW-1133">Transmembrane helix</keyword>
<dbReference type="EMBL" id="STFG01000016">
    <property type="protein sequence ID" value="THT99043.1"/>
    <property type="molecule type" value="Genomic_DNA"/>
</dbReference>
<dbReference type="Gene3D" id="1.10.3720.10">
    <property type="entry name" value="MetI-like"/>
    <property type="match status" value="1"/>
</dbReference>
<evidence type="ECO:0000259" key="8">
    <source>
        <dbReference type="PROSITE" id="PS50928"/>
    </source>
</evidence>
<comment type="similarity">
    <text evidence="7">Belongs to the binding-protein-dependent transport system permease family.</text>
</comment>
<feature type="transmembrane region" description="Helical" evidence="7">
    <location>
        <begin position="136"/>
        <end position="155"/>
    </location>
</feature>
<dbReference type="PROSITE" id="PS50928">
    <property type="entry name" value="ABC_TM1"/>
    <property type="match status" value="1"/>
</dbReference>
<reference evidence="9 10" key="1">
    <citation type="journal article" date="2015" name="Antonie Van Leeuwenhoek">
        <title>Lampropedia puyangensis sp. nov., isolated from symptomatic bark of Populus ? euramericana canker and emended description of Lampropedia hyalina (Ehrenberg 1832) Lee et al. 2004.</title>
        <authorList>
            <person name="Li Y."/>
            <person name="Wang T."/>
            <person name="Piao C.G."/>
            <person name="Wang L.F."/>
            <person name="Tian G.Z."/>
            <person name="Zhu T.H."/>
            <person name="Guo M.W."/>
        </authorList>
    </citation>
    <scope>NUCLEOTIDE SEQUENCE [LARGE SCALE GENOMIC DNA]</scope>
    <source>
        <strain evidence="9 10">2-bin</strain>
    </source>
</reference>
<keyword evidence="6 7" id="KW-0472">Membrane</keyword>
<accession>A0A4S8EZA9</accession>
<evidence type="ECO:0000256" key="6">
    <source>
        <dbReference type="ARBA" id="ARBA00023136"/>
    </source>
</evidence>
<evidence type="ECO:0000256" key="1">
    <source>
        <dbReference type="ARBA" id="ARBA00004651"/>
    </source>
</evidence>
<proteinExistence type="inferred from homology"/>
<sequence>MPPAPSRLKLWLHKWLLPIILPIALLIAWDLAVRFSGTMLVPSPKEVALMLWDFMFGGIYDDAFSQTLWVHWIKSVERVYLGFGLAVLIGIPLGLVIGKNTTARRFIDPTLQMLRPIPVTAWLPLSMIFFGVGPNAAVFLVFLGAVFPIVINTTFGVRSVEPRLFEAAAMLGCGGAQMFRQVVLPAAMPSIFNGLRLGHGIAWFLIVVGEMTGVPQGLGAAIMDGRMLSRTDVVMAGMIVIGLTGFITDRILVSLNNHFLKWSPQHNV</sequence>
<comment type="caution">
    <text evidence="9">The sequence shown here is derived from an EMBL/GenBank/DDBJ whole genome shotgun (WGS) entry which is preliminary data.</text>
</comment>
<evidence type="ECO:0000256" key="3">
    <source>
        <dbReference type="ARBA" id="ARBA00022475"/>
    </source>
</evidence>
<feature type="transmembrane region" description="Helical" evidence="7">
    <location>
        <begin position="233"/>
        <end position="253"/>
    </location>
</feature>
<dbReference type="Proteomes" id="UP000308917">
    <property type="component" value="Unassembled WGS sequence"/>
</dbReference>
<organism evidence="9 10">
    <name type="scientific">Lampropedia puyangensis</name>
    <dbReference type="NCBI Taxonomy" id="1330072"/>
    <lineage>
        <taxon>Bacteria</taxon>
        <taxon>Pseudomonadati</taxon>
        <taxon>Pseudomonadota</taxon>
        <taxon>Betaproteobacteria</taxon>
        <taxon>Burkholderiales</taxon>
        <taxon>Comamonadaceae</taxon>
        <taxon>Lampropedia</taxon>
    </lineage>
</organism>
<evidence type="ECO:0000256" key="2">
    <source>
        <dbReference type="ARBA" id="ARBA00022448"/>
    </source>
</evidence>
<keyword evidence="2 7" id="KW-0813">Transport</keyword>
<keyword evidence="4 7" id="KW-0812">Transmembrane</keyword>
<feature type="domain" description="ABC transmembrane type-1" evidence="8">
    <location>
        <begin position="72"/>
        <end position="252"/>
    </location>
</feature>
<dbReference type="InterPro" id="IPR000515">
    <property type="entry name" value="MetI-like"/>
</dbReference>
<evidence type="ECO:0000256" key="7">
    <source>
        <dbReference type="RuleBase" id="RU363032"/>
    </source>
</evidence>
<name>A0A4S8EZA9_9BURK</name>
<gene>
    <name evidence="9" type="ORF">E9531_13050</name>
</gene>
<dbReference type="InterPro" id="IPR035906">
    <property type="entry name" value="MetI-like_sf"/>
</dbReference>
<feature type="transmembrane region" description="Helical" evidence="7">
    <location>
        <begin position="200"/>
        <end position="221"/>
    </location>
</feature>
<keyword evidence="10" id="KW-1185">Reference proteome</keyword>
<comment type="subcellular location">
    <subcellularLocation>
        <location evidence="1 7">Cell membrane</location>
        <topology evidence="1 7">Multi-pass membrane protein</topology>
    </subcellularLocation>
</comment>
<dbReference type="FunFam" id="1.10.3720.10:FF:000003">
    <property type="entry name" value="Aliphatic sulfonate ABC transporter permease"/>
    <property type="match status" value="1"/>
</dbReference>
<dbReference type="GO" id="GO:0005886">
    <property type="term" value="C:plasma membrane"/>
    <property type="evidence" value="ECO:0007669"/>
    <property type="project" value="UniProtKB-SubCell"/>
</dbReference>
<keyword evidence="3" id="KW-1003">Cell membrane</keyword>
<dbReference type="GO" id="GO:0042918">
    <property type="term" value="P:alkanesulfonate transmembrane transport"/>
    <property type="evidence" value="ECO:0007669"/>
    <property type="project" value="UniProtKB-ARBA"/>
</dbReference>
<dbReference type="SUPFAM" id="SSF161098">
    <property type="entry name" value="MetI-like"/>
    <property type="match status" value="1"/>
</dbReference>
<feature type="transmembrane region" description="Helical" evidence="7">
    <location>
        <begin position="15"/>
        <end position="35"/>
    </location>
</feature>
<evidence type="ECO:0000256" key="5">
    <source>
        <dbReference type="ARBA" id="ARBA00022989"/>
    </source>
</evidence>